<evidence type="ECO:0000313" key="1">
    <source>
        <dbReference type="EMBL" id="TBU04134.1"/>
    </source>
</evidence>
<dbReference type="AlphaFoldDB" id="A0A4Q9L943"/>
<dbReference type="EMBL" id="PITI01000808">
    <property type="protein sequence ID" value="TBU04134.1"/>
    <property type="molecule type" value="Genomic_DNA"/>
</dbReference>
<accession>A0A4Q9L943</accession>
<dbReference type="VEuPathDB" id="MicrosporidiaDB:CWI36_0808p0020"/>
<keyword evidence="2" id="KW-1185">Reference proteome</keyword>
<dbReference type="Proteomes" id="UP000291404">
    <property type="component" value="Unassembled WGS sequence"/>
</dbReference>
<protein>
    <submittedName>
        <fullName evidence="1">Uncharacterized protein</fullName>
    </submittedName>
</protein>
<gene>
    <name evidence="1" type="ORF">CWI36_0808p0020</name>
</gene>
<comment type="caution">
    <text evidence="1">The sequence shown here is derived from an EMBL/GenBank/DDBJ whole genome shotgun (WGS) entry which is preliminary data.</text>
</comment>
<evidence type="ECO:0000313" key="2">
    <source>
        <dbReference type="Proteomes" id="UP000291404"/>
    </source>
</evidence>
<proteinExistence type="predicted"/>
<name>A0A4Q9L943_9MICR</name>
<feature type="non-terminal residue" evidence="1">
    <location>
        <position position="83"/>
    </location>
</feature>
<sequence>MARTPFSQPKNNVVDTPFGYHNNLKRGKGFVPFHYKVSGGERLRKYLKEILGSEKLKEILGSEKLKEILGSEKLKEILGSEKL</sequence>
<reference evidence="1 2" key="1">
    <citation type="submission" date="2017-12" db="EMBL/GenBank/DDBJ databases">
        <authorList>
            <person name="Pombert J.-F."/>
            <person name="Haag K.L."/>
            <person name="Ebert D."/>
        </authorList>
    </citation>
    <scope>NUCLEOTIDE SEQUENCE [LARGE SCALE GENOMIC DNA]</scope>
    <source>
        <strain evidence="1">BE-OM-2</strain>
    </source>
</reference>
<organism evidence="1 2">
    <name type="scientific">Hamiltosporidium magnivora</name>
    <dbReference type="NCBI Taxonomy" id="148818"/>
    <lineage>
        <taxon>Eukaryota</taxon>
        <taxon>Fungi</taxon>
        <taxon>Fungi incertae sedis</taxon>
        <taxon>Microsporidia</taxon>
        <taxon>Dubosqiidae</taxon>
        <taxon>Hamiltosporidium</taxon>
    </lineage>
</organism>